<dbReference type="CDD" id="cd04301">
    <property type="entry name" value="NAT_SF"/>
    <property type="match status" value="2"/>
</dbReference>
<dbReference type="PANTHER" id="PTHR30480">
    <property type="entry name" value="BETA-HEXOSAMINIDASE-RELATED"/>
    <property type="match status" value="1"/>
</dbReference>
<accession>A0ABR4PNK1</accession>
<evidence type="ECO:0000313" key="6">
    <source>
        <dbReference type="EMBL" id="KAL3424922.1"/>
    </source>
</evidence>
<evidence type="ECO:0000256" key="1">
    <source>
        <dbReference type="ARBA" id="ARBA00005336"/>
    </source>
</evidence>
<dbReference type="InterPro" id="IPR000182">
    <property type="entry name" value="GNAT_dom"/>
</dbReference>
<dbReference type="InterPro" id="IPR036881">
    <property type="entry name" value="Glyco_hydro_3_C_sf"/>
</dbReference>
<evidence type="ECO:0000256" key="4">
    <source>
        <dbReference type="ARBA" id="ARBA00023295"/>
    </source>
</evidence>
<evidence type="ECO:0000259" key="5">
    <source>
        <dbReference type="PROSITE" id="PS51186"/>
    </source>
</evidence>
<dbReference type="Gene3D" id="3.20.20.300">
    <property type="entry name" value="Glycoside hydrolase, family 3, N-terminal domain"/>
    <property type="match status" value="1"/>
</dbReference>
<evidence type="ECO:0000256" key="2">
    <source>
        <dbReference type="ARBA" id="ARBA00022801"/>
    </source>
</evidence>
<dbReference type="InterPro" id="IPR050226">
    <property type="entry name" value="NagZ_Beta-hexosaminidase"/>
</dbReference>
<dbReference type="InterPro" id="IPR001764">
    <property type="entry name" value="Glyco_hydro_3_N"/>
</dbReference>
<dbReference type="InterPro" id="IPR017853">
    <property type="entry name" value="GH"/>
</dbReference>
<feature type="domain" description="N-acetyltransferase" evidence="5">
    <location>
        <begin position="556"/>
        <end position="705"/>
    </location>
</feature>
<reference evidence="6 7" key="1">
    <citation type="submission" date="2024-06" db="EMBL/GenBank/DDBJ databases">
        <title>Complete genome of Phlyctema vagabunda strain 19-DSS-EL-015.</title>
        <authorList>
            <person name="Fiorenzani C."/>
        </authorList>
    </citation>
    <scope>NUCLEOTIDE SEQUENCE [LARGE SCALE GENOMIC DNA]</scope>
    <source>
        <strain evidence="6 7">19-DSS-EL-015</strain>
    </source>
</reference>
<keyword evidence="2" id="KW-0378">Hydrolase</keyword>
<dbReference type="EMBL" id="JBFCZG010000003">
    <property type="protein sequence ID" value="KAL3424922.1"/>
    <property type="molecule type" value="Genomic_DNA"/>
</dbReference>
<dbReference type="Pfam" id="PF00583">
    <property type="entry name" value="Acetyltransf_1"/>
    <property type="match status" value="2"/>
</dbReference>
<protein>
    <submittedName>
        <fullName evidence="6">Beta-N-acetylglucosaminidase</fullName>
    </submittedName>
</protein>
<dbReference type="InterPro" id="IPR036962">
    <property type="entry name" value="Glyco_hydro_3_N_sf"/>
</dbReference>
<dbReference type="PANTHER" id="PTHR30480:SF16">
    <property type="entry name" value="GLYCOSIDE HYDROLASE FAMILY 3 DOMAIN PROTEIN"/>
    <property type="match status" value="1"/>
</dbReference>
<evidence type="ECO:0000313" key="7">
    <source>
        <dbReference type="Proteomes" id="UP001629113"/>
    </source>
</evidence>
<dbReference type="Pfam" id="PF00933">
    <property type="entry name" value="Glyco_hydro_3"/>
    <property type="match status" value="1"/>
</dbReference>
<keyword evidence="3" id="KW-0325">Glycoprotein</keyword>
<dbReference type="SUPFAM" id="SSF55729">
    <property type="entry name" value="Acyl-CoA N-acyltransferases (Nat)"/>
    <property type="match status" value="2"/>
</dbReference>
<proteinExistence type="inferred from homology"/>
<organism evidence="6 7">
    <name type="scientific">Phlyctema vagabunda</name>
    <dbReference type="NCBI Taxonomy" id="108571"/>
    <lineage>
        <taxon>Eukaryota</taxon>
        <taxon>Fungi</taxon>
        <taxon>Dikarya</taxon>
        <taxon>Ascomycota</taxon>
        <taxon>Pezizomycotina</taxon>
        <taxon>Leotiomycetes</taxon>
        <taxon>Helotiales</taxon>
        <taxon>Dermateaceae</taxon>
        <taxon>Phlyctema</taxon>
    </lineage>
</organism>
<dbReference type="SUPFAM" id="SSF51445">
    <property type="entry name" value="(Trans)glycosidases"/>
    <property type="match status" value="1"/>
</dbReference>
<dbReference type="Proteomes" id="UP001629113">
    <property type="component" value="Unassembled WGS sequence"/>
</dbReference>
<dbReference type="PROSITE" id="PS51186">
    <property type="entry name" value="GNAT"/>
    <property type="match status" value="2"/>
</dbReference>
<dbReference type="Gene3D" id="3.40.630.30">
    <property type="match status" value="2"/>
</dbReference>
<feature type="domain" description="N-acetyltransferase" evidence="5">
    <location>
        <begin position="722"/>
        <end position="867"/>
    </location>
</feature>
<name>A0ABR4PNK1_9HELO</name>
<dbReference type="Gene3D" id="3.40.50.1700">
    <property type="entry name" value="Glycoside hydrolase family 3 C-terminal domain"/>
    <property type="match status" value="1"/>
</dbReference>
<comment type="caution">
    <text evidence="6">The sequence shown here is derived from an EMBL/GenBank/DDBJ whole genome shotgun (WGS) entry which is preliminary data.</text>
</comment>
<sequence length="867" mass="95197">MSTTRNKPWSEAELLENIGQLFIVGFDDHVPNADVKLLISKYKVGSIILFQRNVSTASQLLDLTKSLQGLAQSAGHDQPLFISIDQENGLVTRIKEPIAAQLPGPMALAATGDPKNAYDVASATAATLKGFGINMNYAPIADVNSEPENPVIGVRSFSDNPDTVGRFVSAQVRGLRDGGIVPCVKHFPGHGDTAVDSHYGLPEIIKSKQSLDSCELVPFRRAVAEGVESIMTAHIALPGLSDPRPGEELDKLPASLNPVAIDILRKEMKYNGLIVSDCLEMDGVRATYGTEAGAVKALMAGTDCVMICHTMASQVGAIERVVEAVKSGSLSQQDIEEKVERVRLLKKRYAENWNSLSKATISGNGYADQRDLAAKIYAQSTTLVRSEPGVIPISKSSELKTVFLSPVKDPLPSGVVESGIESTTQASKLTSYIEAIRVHVPTAKNIHFNEDIVFPNDSWKDVAEADTVILATKNARLSRYQKDFAKKVSKTVGSRLIVIATCDPYDFMDDASEIKNYFTIYEPTVPAFKAAIDVIFGVSKARGVLPVGSSEGTHEIQQFVGSDAGVDFVWKLYNEIFPKWPMDLQKMKRFLVHPTGHHFIHEKGFCLAFLTGAEHGRITCIGVAEESRGKGIGTALIKRAQEHIRGVTFMAGREKLLSFEIGSIFPRFWPGVPIYFPQESKNFLVHRGFQKQTAPTARDMYKDIRNEIAPAAVLERVSKLDLTFAPWSPEGYEECMKKQRANFKQIGWVQAYERLAATGQHHEVMVAYLPDGSQVGWTVMCSATSVVGEIFAYLNLFPSKDKTGLIACVGVDESGRGKGVGLALLVKAMENMRARGIEGVCIDWVVIRGFYETLGYEPFWEYEGYKW</sequence>
<comment type="similarity">
    <text evidence="1">Belongs to the glycosyl hydrolase 3 family.</text>
</comment>
<evidence type="ECO:0000256" key="3">
    <source>
        <dbReference type="ARBA" id="ARBA00023180"/>
    </source>
</evidence>
<dbReference type="InterPro" id="IPR016181">
    <property type="entry name" value="Acyl_CoA_acyltransferase"/>
</dbReference>
<gene>
    <name evidence="6" type="ORF">PVAG01_04203</name>
</gene>
<keyword evidence="4" id="KW-0326">Glycosidase</keyword>
<keyword evidence="7" id="KW-1185">Reference proteome</keyword>